<organism evidence="4 5">
    <name type="scientific">Paenibacillus medicaginis</name>
    <dbReference type="NCBI Taxonomy" id="1470560"/>
    <lineage>
        <taxon>Bacteria</taxon>
        <taxon>Bacillati</taxon>
        <taxon>Bacillota</taxon>
        <taxon>Bacilli</taxon>
        <taxon>Bacillales</taxon>
        <taxon>Paenibacillaceae</taxon>
        <taxon>Paenibacillus</taxon>
    </lineage>
</organism>
<keyword evidence="5" id="KW-1185">Reference proteome</keyword>
<evidence type="ECO:0000256" key="2">
    <source>
        <dbReference type="ARBA" id="ARBA00023295"/>
    </source>
</evidence>
<keyword evidence="1 4" id="KW-0378">Hydrolase</keyword>
<sequence length="324" mass="34783">MKKVILDVDTGIDDALGIVLAAKSGLLDIRAITTVCGNVSLEQATLNTCKIMDLLHRPDIPVYKGANAPLVRNHYDEKRIHGEDGMGGALKNEAPHATPSDGFAPDIMINLAKQHPGELTLVCTGPLTNLANALLKCPELPRFVKEVIFMGGVIHGPGNVTPVAEYNMYADPEAARIVFHAGFGRLVQVGLDVTRKALLTAEHVARLADPQLQTFVKESTADYTKRYEARYGVRACALHDPLAVGVAIDSGLVHMSSLYVDIETSSRLCDGQTVGDVQNRLGQSPNMAVCEEVDSTAFLELFVREVGKPAMSPAGQGEHKPILG</sequence>
<keyword evidence="2" id="KW-0326">Glycosidase</keyword>
<evidence type="ECO:0000256" key="1">
    <source>
        <dbReference type="ARBA" id="ARBA00022801"/>
    </source>
</evidence>
<protein>
    <submittedName>
        <fullName evidence="4">Nucleoside hydrolase</fullName>
    </submittedName>
</protein>
<dbReference type="Gene3D" id="3.90.245.10">
    <property type="entry name" value="Ribonucleoside hydrolase-like"/>
    <property type="match status" value="1"/>
</dbReference>
<dbReference type="SUPFAM" id="SSF53590">
    <property type="entry name" value="Nucleoside hydrolase"/>
    <property type="match status" value="1"/>
</dbReference>
<comment type="caution">
    <text evidence="4">The sequence shown here is derived from an EMBL/GenBank/DDBJ whole genome shotgun (WGS) entry which is preliminary data.</text>
</comment>
<dbReference type="RefSeq" id="WP_375519175.1">
    <property type="nucleotide sequence ID" value="NZ_JBHIRY010000004.1"/>
</dbReference>
<dbReference type="Proteomes" id="UP001580430">
    <property type="component" value="Unassembled WGS sequence"/>
</dbReference>
<name>A0ABV5BXK1_9BACL</name>
<dbReference type="InterPro" id="IPR023186">
    <property type="entry name" value="IUNH"/>
</dbReference>
<dbReference type="InterPro" id="IPR036452">
    <property type="entry name" value="Ribo_hydro-like"/>
</dbReference>
<dbReference type="Pfam" id="PF01156">
    <property type="entry name" value="IU_nuc_hydro"/>
    <property type="match status" value="1"/>
</dbReference>
<dbReference type="GO" id="GO:0016787">
    <property type="term" value="F:hydrolase activity"/>
    <property type="evidence" value="ECO:0007669"/>
    <property type="project" value="UniProtKB-KW"/>
</dbReference>
<evidence type="ECO:0000259" key="3">
    <source>
        <dbReference type="Pfam" id="PF01156"/>
    </source>
</evidence>
<reference evidence="4 5" key="1">
    <citation type="submission" date="2024-09" db="EMBL/GenBank/DDBJ databases">
        <title>Paenibacillus zeirhizospherea sp. nov., isolated from surface of the maize (Zea mays) roots in a horticulture field, Hungary.</title>
        <authorList>
            <person name="Marton D."/>
            <person name="Farkas M."/>
            <person name="Bedics A."/>
            <person name="Toth E."/>
            <person name="Tancsics A."/>
            <person name="Boka K."/>
            <person name="Marati G."/>
            <person name="Kriszt B."/>
            <person name="Cserhati M."/>
        </authorList>
    </citation>
    <scope>NUCLEOTIDE SEQUENCE [LARGE SCALE GENOMIC DNA]</scope>
    <source>
        <strain evidence="4 5">JCM 18446</strain>
    </source>
</reference>
<dbReference type="InterPro" id="IPR001910">
    <property type="entry name" value="Inosine/uridine_hydrolase_dom"/>
</dbReference>
<dbReference type="PANTHER" id="PTHR12304:SF4">
    <property type="entry name" value="URIDINE NUCLEOSIDASE"/>
    <property type="match status" value="1"/>
</dbReference>
<dbReference type="CDD" id="cd02650">
    <property type="entry name" value="nuc_hydro_CaPnhB"/>
    <property type="match status" value="1"/>
</dbReference>
<dbReference type="PANTHER" id="PTHR12304">
    <property type="entry name" value="INOSINE-URIDINE PREFERRING NUCLEOSIDE HYDROLASE"/>
    <property type="match status" value="1"/>
</dbReference>
<gene>
    <name evidence="4" type="ORF">ACE5LO_06330</name>
</gene>
<evidence type="ECO:0000313" key="4">
    <source>
        <dbReference type="EMBL" id="MFB5760007.1"/>
    </source>
</evidence>
<feature type="domain" description="Inosine/uridine-preferring nucleoside hydrolase" evidence="3">
    <location>
        <begin position="4"/>
        <end position="300"/>
    </location>
</feature>
<accession>A0ABV5BXK1</accession>
<evidence type="ECO:0000313" key="5">
    <source>
        <dbReference type="Proteomes" id="UP001580430"/>
    </source>
</evidence>
<dbReference type="EMBL" id="JBHIRY010000004">
    <property type="protein sequence ID" value="MFB5760007.1"/>
    <property type="molecule type" value="Genomic_DNA"/>
</dbReference>
<proteinExistence type="predicted"/>